<evidence type="ECO:0008006" key="4">
    <source>
        <dbReference type="Google" id="ProtNLM"/>
    </source>
</evidence>
<name>A0A6L6XTP1_9ACTN</name>
<reference evidence="2 3" key="1">
    <citation type="submission" date="2019-12" db="EMBL/GenBank/DDBJ databases">
        <authorList>
            <person name="Huq M.A."/>
        </authorList>
    </citation>
    <scope>NUCLEOTIDE SEQUENCE [LARGE SCALE GENOMIC DNA]</scope>
    <source>
        <strain evidence="2 3">MAH-18</strain>
    </source>
</reference>
<keyword evidence="3" id="KW-1185">Reference proteome</keyword>
<gene>
    <name evidence="2" type="ORF">GON03_15290</name>
</gene>
<comment type="caution">
    <text evidence="2">The sequence shown here is derived from an EMBL/GenBank/DDBJ whole genome shotgun (WGS) entry which is preliminary data.</text>
</comment>
<feature type="chain" id="PRO_5027075907" description="Camelysin metallo-endopeptidase" evidence="1">
    <location>
        <begin position="35"/>
        <end position="201"/>
    </location>
</feature>
<keyword evidence="1" id="KW-0732">Signal</keyword>
<evidence type="ECO:0000313" key="2">
    <source>
        <dbReference type="EMBL" id="MVQ50550.1"/>
    </source>
</evidence>
<accession>A0A6L6XTP1</accession>
<sequence>MKKPSPRATKVMAATVTPLAVVAAGAMVYQASYAAFTGQTRTSGNDFSTGSVALTDDDNGAARFQVASMKPGDTDTRCIKVTANASVPGKVRGYVVNPIPSGKGLEDRIKMSVAEGDGGSFASCNGFVKTGDVFTSTPMSQLFQANSYATAVGGWDVPAGTSTRTYQITWSFDTSGLTQTQIDQLQGAHTGFDFQWELQSN</sequence>
<evidence type="ECO:0000256" key="1">
    <source>
        <dbReference type="SAM" id="SignalP"/>
    </source>
</evidence>
<dbReference type="AlphaFoldDB" id="A0A6L6XTP1"/>
<proteinExistence type="predicted"/>
<dbReference type="RefSeq" id="WP_157343651.1">
    <property type="nucleotide sequence ID" value="NZ_WSEK01000004.1"/>
</dbReference>
<dbReference type="Proteomes" id="UP000473525">
    <property type="component" value="Unassembled WGS sequence"/>
</dbReference>
<evidence type="ECO:0000313" key="3">
    <source>
        <dbReference type="Proteomes" id="UP000473525"/>
    </source>
</evidence>
<dbReference type="EMBL" id="WSEK01000004">
    <property type="protein sequence ID" value="MVQ50550.1"/>
    <property type="molecule type" value="Genomic_DNA"/>
</dbReference>
<feature type="signal peptide" evidence="1">
    <location>
        <begin position="1"/>
        <end position="34"/>
    </location>
</feature>
<protein>
    <recommendedName>
        <fullName evidence="4">Camelysin metallo-endopeptidase</fullName>
    </recommendedName>
</protein>
<organism evidence="2 3">
    <name type="scientific">Nocardioides agri</name>
    <dbReference type="NCBI Taxonomy" id="2682843"/>
    <lineage>
        <taxon>Bacteria</taxon>
        <taxon>Bacillati</taxon>
        <taxon>Actinomycetota</taxon>
        <taxon>Actinomycetes</taxon>
        <taxon>Propionibacteriales</taxon>
        <taxon>Nocardioidaceae</taxon>
        <taxon>Nocardioides</taxon>
    </lineage>
</organism>